<organism evidence="4 5">
    <name type="scientific">Mycena albidolilacea</name>
    <dbReference type="NCBI Taxonomy" id="1033008"/>
    <lineage>
        <taxon>Eukaryota</taxon>
        <taxon>Fungi</taxon>
        <taxon>Dikarya</taxon>
        <taxon>Basidiomycota</taxon>
        <taxon>Agaricomycotina</taxon>
        <taxon>Agaricomycetes</taxon>
        <taxon>Agaricomycetidae</taxon>
        <taxon>Agaricales</taxon>
        <taxon>Marasmiineae</taxon>
        <taxon>Mycenaceae</taxon>
        <taxon>Mycena</taxon>
    </lineage>
</organism>
<evidence type="ECO:0000256" key="1">
    <source>
        <dbReference type="SAM" id="Coils"/>
    </source>
</evidence>
<evidence type="ECO:0000313" key="5">
    <source>
        <dbReference type="Proteomes" id="UP001218218"/>
    </source>
</evidence>
<name>A0AAD7A7Y7_9AGAR</name>
<dbReference type="PANTHER" id="PTHR33104">
    <property type="entry name" value="SI:DKEY-29D5.2"/>
    <property type="match status" value="1"/>
</dbReference>
<dbReference type="InterPro" id="IPR041457">
    <property type="entry name" value="CxC2_KDZ-assoc"/>
</dbReference>
<protein>
    <recommendedName>
        <fullName evidence="3">CxC2-like cysteine cluster KDZ transposase-associated domain-containing protein</fullName>
    </recommendedName>
</protein>
<reference evidence="4" key="1">
    <citation type="submission" date="2023-03" db="EMBL/GenBank/DDBJ databases">
        <title>Massive genome expansion in bonnet fungi (Mycena s.s.) driven by repeated elements and novel gene families across ecological guilds.</title>
        <authorList>
            <consortium name="Lawrence Berkeley National Laboratory"/>
            <person name="Harder C.B."/>
            <person name="Miyauchi S."/>
            <person name="Viragh M."/>
            <person name="Kuo A."/>
            <person name="Thoen E."/>
            <person name="Andreopoulos B."/>
            <person name="Lu D."/>
            <person name="Skrede I."/>
            <person name="Drula E."/>
            <person name="Henrissat B."/>
            <person name="Morin E."/>
            <person name="Kohler A."/>
            <person name="Barry K."/>
            <person name="LaButti K."/>
            <person name="Morin E."/>
            <person name="Salamov A."/>
            <person name="Lipzen A."/>
            <person name="Mereny Z."/>
            <person name="Hegedus B."/>
            <person name="Baldrian P."/>
            <person name="Stursova M."/>
            <person name="Weitz H."/>
            <person name="Taylor A."/>
            <person name="Grigoriev I.V."/>
            <person name="Nagy L.G."/>
            <person name="Martin F."/>
            <person name="Kauserud H."/>
        </authorList>
    </citation>
    <scope>NUCLEOTIDE SEQUENCE</scope>
    <source>
        <strain evidence="4">CBHHK002</strain>
    </source>
</reference>
<evidence type="ECO:0000256" key="2">
    <source>
        <dbReference type="SAM" id="MobiDB-lite"/>
    </source>
</evidence>
<feature type="region of interest" description="Disordered" evidence="2">
    <location>
        <begin position="25"/>
        <end position="44"/>
    </location>
</feature>
<gene>
    <name evidence="4" type="ORF">DFH08DRAFT_957863</name>
</gene>
<feature type="compositionally biased region" description="Low complexity" evidence="2">
    <location>
        <begin position="1086"/>
        <end position="1101"/>
    </location>
</feature>
<evidence type="ECO:0000313" key="4">
    <source>
        <dbReference type="EMBL" id="KAJ7351556.1"/>
    </source>
</evidence>
<evidence type="ECO:0000259" key="3">
    <source>
        <dbReference type="Pfam" id="PF18803"/>
    </source>
</evidence>
<dbReference type="InterPro" id="IPR040521">
    <property type="entry name" value="KDZ"/>
</dbReference>
<feature type="region of interest" description="Disordered" evidence="2">
    <location>
        <begin position="1042"/>
        <end position="1119"/>
    </location>
</feature>
<proteinExistence type="predicted"/>
<dbReference type="AlphaFoldDB" id="A0AAD7A7Y7"/>
<feature type="region of interest" description="Disordered" evidence="2">
    <location>
        <begin position="65"/>
        <end position="86"/>
    </location>
</feature>
<comment type="caution">
    <text evidence="4">The sequence shown here is derived from an EMBL/GenBank/DDBJ whole genome shotgun (WGS) entry which is preliminary data.</text>
</comment>
<dbReference type="EMBL" id="JARIHO010000013">
    <property type="protein sequence ID" value="KAJ7351556.1"/>
    <property type="molecule type" value="Genomic_DNA"/>
</dbReference>
<accession>A0AAD7A7Y7</accession>
<feature type="coiled-coil region" evidence="1">
    <location>
        <begin position="880"/>
        <end position="915"/>
    </location>
</feature>
<dbReference type="PANTHER" id="PTHR33104:SF2">
    <property type="entry name" value="CXC3 LIKE CYSTEINE CLUSTER DOMAIN-CONTAINING PROTEIN"/>
    <property type="match status" value="1"/>
</dbReference>
<feature type="domain" description="CxC2-like cysteine cluster KDZ transposase-associated" evidence="3">
    <location>
        <begin position="187"/>
        <end position="295"/>
    </location>
</feature>
<keyword evidence="1" id="KW-0175">Coiled coil</keyword>
<sequence length="1119" mass="124626">MSKRKSGSALGNLRKRGNVFSLQSFGHTLRDGSPAQARAGNLSADGRRADVQYFQLQDEHESGLGAESSASFADQDNGDEWQDLPTENVVPTQLLSSRKRKRYAATDSNLRHWVENFRDAYLRVLVTREGPMGQEGLCSCGETARYRCSECHGVQMLCKGCMVEAHWLRPLCRIEAWTGSFFERRELRQLGLRVQLGHPDNTPCPRANRGHEKFVVISPNGFHHVAVDFCQCRLSGSQHRWEQLLSYGWFPSTPDTPKSAITVPTLKLFHAVSLQGKTTVYHFFNALAKITDNTGSRAFKRRYQLALRVVREWRSLRALKRGSMGNDPDRCAAETRSGELAVDCIACPKAGVNLPDGWEKAPPEKRFLYAIYWAIDACFRLKRKMISSWAADPSIQDGWAYFTAWKDYGPFVKTLGEQKEMSTCTGLAALDHANTKYSQGYAATGCGMVTCGRHEVVAKSGVGDLQAGEKYGNMDYIVASAWQHVRNLLFFLLSYDIMCQWSKNLKERLLNLPPALHFRLVQYFVKFVIPKLHILGHLKKCQDFFSLLYTLGAAQADMEGIERIWSSSGLMGASTREMGPGSRQDTLDDFWHFWNWNKVVGMGQTLRKCFAKATKELARQQEGLEEFIEGQHDKVDAWKKAVDDFESGASLANPYELPQSGPSLRDIELELIREEQKRERSSAAAAEAGEDTMTGFLMLGLEIEGQQRELAADLLANRSPTTKNLTDFVTRRTRIARQVKKLCLMQRKYSPGALQRLATAGDGMEAAEAERIPLLLPSALSAADSLPPLSVPELAAAEARLRDAQCAGSLDLIRHGLGVKRRLQTYKTLHSRRQHQTTRSRSLVDSQHRKIEVAAATYRQARLARLALAHVAGGASWRPLEKADLRLLEDEEEAKKRKQRAMKGKRKEAAQVNEQGEVRGVPGMGEKNRLISWIWQGAGYTGSVVGKDLQDGVRIEWCKTYARVKRWREELLLLQEEMNRCLRTLEWQAGVWDQRATREHYCGRIAYAEVHLQGAMALAARQAAMRRKLASRFRQLWWSAEGPRAAGSSGSSGGEEPDVAFGGHGFGNDSGSSGSNDGDEGDSDPEPAGSGAGEAEAGGADAEMEGEVSGEELAASGPR</sequence>
<keyword evidence="5" id="KW-1185">Reference proteome</keyword>
<dbReference type="Proteomes" id="UP001218218">
    <property type="component" value="Unassembled WGS sequence"/>
</dbReference>
<dbReference type="Pfam" id="PF18758">
    <property type="entry name" value="KDZ"/>
    <property type="match status" value="1"/>
</dbReference>
<dbReference type="Pfam" id="PF18803">
    <property type="entry name" value="CxC2"/>
    <property type="match status" value="1"/>
</dbReference>